<dbReference type="RefSeq" id="WP_081600202.1">
    <property type="nucleotide sequence ID" value="NZ_BSTG01000005.1"/>
</dbReference>
<dbReference type="InterPro" id="IPR025827">
    <property type="entry name" value="Zn_ribbon_recom_dom"/>
</dbReference>
<evidence type="ECO:0000313" key="5">
    <source>
        <dbReference type="EMBL" id="QDP76241.1"/>
    </source>
</evidence>
<dbReference type="InterPro" id="IPR050639">
    <property type="entry name" value="SSR_resolvase"/>
</dbReference>
<evidence type="ECO:0000259" key="4">
    <source>
        <dbReference type="PROSITE" id="PS51737"/>
    </source>
</evidence>
<dbReference type="InterPro" id="IPR036162">
    <property type="entry name" value="Resolvase-like_N_sf"/>
</dbReference>
<dbReference type="Pfam" id="PF00239">
    <property type="entry name" value="Resolvase"/>
    <property type="match status" value="1"/>
</dbReference>
<dbReference type="PANTHER" id="PTHR30461">
    <property type="entry name" value="DNA-INVERTASE FROM LAMBDOID PROPHAGE"/>
    <property type="match status" value="1"/>
</dbReference>
<dbReference type="Gene3D" id="3.40.50.1390">
    <property type="entry name" value="Resolvase, N-terminal catalytic domain"/>
    <property type="match status" value="1"/>
</dbReference>
<keyword evidence="6" id="KW-1185">Reference proteome</keyword>
<dbReference type="InterPro" id="IPR025161">
    <property type="entry name" value="IS402-like_dom"/>
</dbReference>
<keyword evidence="2" id="KW-0233">DNA recombination</keyword>
<accession>A0ABX5XDB9</accession>
<dbReference type="InterPro" id="IPR006119">
    <property type="entry name" value="Resolv_N"/>
</dbReference>
<feature type="domain" description="Resolvase/invertase-type recombinase catalytic" evidence="3">
    <location>
        <begin position="26"/>
        <end position="173"/>
    </location>
</feature>
<dbReference type="InterPro" id="IPR038109">
    <property type="entry name" value="DNA_bind_recomb_sf"/>
</dbReference>
<dbReference type="Pfam" id="PF07508">
    <property type="entry name" value="Recombinase"/>
    <property type="match status" value="1"/>
</dbReference>
<dbReference type="SMART" id="SM00857">
    <property type="entry name" value="Resolvase"/>
    <property type="match status" value="1"/>
</dbReference>
<evidence type="ECO:0000256" key="2">
    <source>
        <dbReference type="ARBA" id="ARBA00023172"/>
    </source>
</evidence>
<reference evidence="5 6" key="1">
    <citation type="submission" date="2019-07" db="EMBL/GenBank/DDBJ databases">
        <title>Complete Genome Sequence and Methylome Analysis of Arthrobacter luteus NEB113.</title>
        <authorList>
            <person name="Fomenkov A."/>
            <person name="Anton B.P."/>
            <person name="Vincze T."/>
            <person name="Roberts R.J."/>
        </authorList>
    </citation>
    <scope>NUCLEOTIDE SEQUENCE [LARGE SCALE GENOMIC DNA]</scope>
    <source>
        <strain evidence="5 6">NEB113</strain>
    </source>
</reference>
<dbReference type="Pfam" id="PF13340">
    <property type="entry name" value="DUF4096"/>
    <property type="match status" value="1"/>
</dbReference>
<dbReference type="PROSITE" id="PS51737">
    <property type="entry name" value="RECOMBINASE_DNA_BIND"/>
    <property type="match status" value="1"/>
</dbReference>
<proteinExistence type="predicted"/>
<protein>
    <submittedName>
        <fullName evidence="5">Transposase</fullName>
    </submittedName>
</protein>
<dbReference type="CDD" id="cd00338">
    <property type="entry name" value="Ser_Recombinase"/>
    <property type="match status" value="1"/>
</dbReference>
<dbReference type="EMBL" id="CP041694">
    <property type="protein sequence ID" value="QDP76241.1"/>
    <property type="molecule type" value="Genomic_DNA"/>
</dbReference>
<keyword evidence="1" id="KW-0238">DNA-binding</keyword>
<dbReference type="InterPro" id="IPR011109">
    <property type="entry name" value="DNA_bind_recombinase_dom"/>
</dbReference>
<sequence length="567" mass="61497">MCRWSAVQEQQGCTVESSSNVSAGSRAVGYQRVSQRRQAARFGLVRQENAVRAYADDSSWRYLRSFVDLGVSRLSAPSRRPGFSALVTAAERHDFEVVVIDSIDRLGSGRDIWDTVDALAAAGVALAVSSLRVDDLCRLGRAVVEVLAARAAAEVDDIRRRTQGGLQAKAQSTGAPHIGGRPPFGYRVARDQLSSPHLEIDQSEARTITETVDLVLRDGVSFAAAAARLNIEGRPTRSGRPWTEGNLRSRVLSTATIDAVIHFRGRHALRGRDGEPLWGESVRISLPRIVSESDADALVARFRRTTPSRRRSAYPLSGRMTSPCGRTYTGADSSTLSWGYRGYRCRGRYQADVPPCACASLDADLVEDHVWLSVCDMVEARGADDLVEHVSSLAADDGTLGSLRAVKRPELRHVALNVLDATVAVLEDREARRGGAPCAAEVWHREHGIGVLPRDLSDEEWGAIAPLFSRGRGDRARRSVDAIFAKVRTGASWPTLRAAYGSTSTASHHFADWTRDGTWENVCHALGGALCADVAASRQLPILTISLGAWREEGSIQSLGDARGVTT</sequence>
<evidence type="ECO:0000313" key="6">
    <source>
        <dbReference type="Proteomes" id="UP000319068"/>
    </source>
</evidence>
<evidence type="ECO:0000256" key="1">
    <source>
        <dbReference type="ARBA" id="ARBA00023125"/>
    </source>
</evidence>
<feature type="domain" description="Recombinase" evidence="4">
    <location>
        <begin position="183"/>
        <end position="308"/>
    </location>
</feature>
<name>A0ABX5XDB9_CELCE</name>
<dbReference type="Gene3D" id="3.90.1750.20">
    <property type="entry name" value="Putative Large Serine Recombinase, Chain B, Domain 2"/>
    <property type="match status" value="1"/>
</dbReference>
<dbReference type="Proteomes" id="UP000319068">
    <property type="component" value="Chromosome"/>
</dbReference>
<dbReference type="PANTHER" id="PTHR30461:SF2">
    <property type="entry name" value="SERINE RECOMBINASE PINE-RELATED"/>
    <property type="match status" value="1"/>
</dbReference>
<organism evidence="5 6">
    <name type="scientific">Cellulosimicrobium cellulans</name>
    <name type="common">Arthrobacter luteus</name>
    <dbReference type="NCBI Taxonomy" id="1710"/>
    <lineage>
        <taxon>Bacteria</taxon>
        <taxon>Bacillati</taxon>
        <taxon>Actinomycetota</taxon>
        <taxon>Actinomycetes</taxon>
        <taxon>Micrococcales</taxon>
        <taxon>Promicromonosporaceae</taxon>
        <taxon>Cellulosimicrobium</taxon>
    </lineage>
</organism>
<gene>
    <name evidence="5" type="ORF">FOG94_14975</name>
</gene>
<dbReference type="Pfam" id="PF13408">
    <property type="entry name" value="Zn_ribbon_recom"/>
    <property type="match status" value="1"/>
</dbReference>
<dbReference type="PROSITE" id="PS51736">
    <property type="entry name" value="RECOMBINASES_3"/>
    <property type="match status" value="1"/>
</dbReference>
<evidence type="ECO:0000259" key="3">
    <source>
        <dbReference type="PROSITE" id="PS51736"/>
    </source>
</evidence>
<dbReference type="SUPFAM" id="SSF53041">
    <property type="entry name" value="Resolvase-like"/>
    <property type="match status" value="1"/>
</dbReference>